<name>A0A7W9TKM6_9ACTN</name>
<evidence type="ECO:0000313" key="2">
    <source>
        <dbReference type="EMBL" id="MBB6081886.1"/>
    </source>
</evidence>
<accession>A0A7W9TKM6</accession>
<sequence length="56" mass="6697">MDAERMRQRAREMAGKLRQRPPAEQRSRGRHKAGTDRGGLLETQMKKLQERRHRSR</sequence>
<gene>
    <name evidence="2" type="ORF">HNR57_007849</name>
</gene>
<dbReference type="EMBL" id="JACHGV010000024">
    <property type="protein sequence ID" value="MBB6081886.1"/>
    <property type="molecule type" value="Genomic_DNA"/>
</dbReference>
<protein>
    <submittedName>
        <fullName evidence="2">Uncharacterized protein</fullName>
    </submittedName>
</protein>
<organism evidence="2 3">
    <name type="scientific">Streptomyces paradoxus</name>
    <dbReference type="NCBI Taxonomy" id="66375"/>
    <lineage>
        <taxon>Bacteria</taxon>
        <taxon>Bacillati</taxon>
        <taxon>Actinomycetota</taxon>
        <taxon>Actinomycetes</taxon>
        <taxon>Kitasatosporales</taxon>
        <taxon>Streptomycetaceae</taxon>
        <taxon>Streptomyces</taxon>
    </lineage>
</organism>
<feature type="region of interest" description="Disordered" evidence="1">
    <location>
        <begin position="1"/>
        <end position="56"/>
    </location>
</feature>
<dbReference type="AlphaFoldDB" id="A0A7W9TKM6"/>
<proteinExistence type="predicted"/>
<comment type="caution">
    <text evidence="2">The sequence shown here is derived from an EMBL/GenBank/DDBJ whole genome shotgun (WGS) entry which is preliminary data.</text>
</comment>
<keyword evidence="3" id="KW-1185">Reference proteome</keyword>
<dbReference type="Proteomes" id="UP000591537">
    <property type="component" value="Unassembled WGS sequence"/>
</dbReference>
<evidence type="ECO:0000256" key="1">
    <source>
        <dbReference type="SAM" id="MobiDB-lite"/>
    </source>
</evidence>
<reference evidence="2 3" key="1">
    <citation type="submission" date="2020-08" db="EMBL/GenBank/DDBJ databases">
        <title>Genomic Encyclopedia of Type Strains, Phase IV (KMG-IV): sequencing the most valuable type-strain genomes for metagenomic binning, comparative biology and taxonomic classification.</title>
        <authorList>
            <person name="Goeker M."/>
        </authorList>
    </citation>
    <scope>NUCLEOTIDE SEQUENCE [LARGE SCALE GENOMIC DNA]</scope>
    <source>
        <strain evidence="2 3">DSM 43350</strain>
    </source>
</reference>
<feature type="compositionally biased region" description="Basic and acidic residues" evidence="1">
    <location>
        <begin position="1"/>
        <end position="27"/>
    </location>
</feature>
<evidence type="ECO:0000313" key="3">
    <source>
        <dbReference type="Proteomes" id="UP000591537"/>
    </source>
</evidence>